<reference evidence="4" key="1">
    <citation type="journal article" date="2019" name="Int. J. Syst. Evol. Microbiol.">
        <title>The Global Catalogue of Microorganisms (GCM) 10K type strain sequencing project: providing services to taxonomists for standard genome sequencing and annotation.</title>
        <authorList>
            <consortium name="The Broad Institute Genomics Platform"/>
            <consortium name="The Broad Institute Genome Sequencing Center for Infectious Disease"/>
            <person name="Wu L."/>
            <person name="Ma J."/>
        </authorList>
    </citation>
    <scope>NUCLEOTIDE SEQUENCE [LARGE SCALE GENOMIC DNA]</scope>
    <source>
        <strain evidence="4">JCM 17664</strain>
    </source>
</reference>
<protein>
    <recommendedName>
        <fullName evidence="2">DUF6259 domain-containing protein</fullName>
    </recommendedName>
</protein>
<dbReference type="InterPro" id="IPR046226">
    <property type="entry name" value="DUF6259"/>
</dbReference>
<sequence length="722" mass="81257">MQKKILRSMLLWCSLLSNTALLHAQSEVILENQAFRIAVDKSTGALSSFLVKQNNADLVSEKRLMANFRIGLQSKDNLSNYIDGMQQHAKSVVRENNAIKVIYAGMSSPEGSYPIELTYWIRLNGDEASFEAKLVNKAGDPVSEFWFPRIGGWKSFGDRQAKLAVPGYAADCANNISLFDNYPGRKGLGSEAAEWSTDYPGGMCMPWWDIYDKDRDVGLYMGYQDTICRYTTWHTYLMPDISGEREGAWLSDSQAAGQPVGMVFSHVFYPFIHSGEAFNTGKFVISVHKGDWHSGSQSYRKWFMAHFPFDKSKSWLRKESSWFTSIIYQPEDKVVTDYKGYDQWTRDAKKWGIGCYELIGWDSGGLERDYPIYIPEKKIGGAEGFKTLLSSIKERGDHCLVFVNYNILDQNTDWYRKELHKYLAQDQFGNASWFGAWGESTLLARKGLSSRHHARASVVPELQHILEQYLVQLVKDGAQGFQIDKVVAGYGLDFNPLNKAKPDVALCEGLVQGISRLLEKCRAVNPDFCLASEFGLDRLIPYIDIGYRNSAGFAGISPLHYVFPEWTACQHIPTPRDFNGVNAAVMTGAVLCVEPEEYQGSLDQPLYRDLAKYIGAVERIRKKFADIIFLGKYEDNLGAAVKGIDSKSASNLHYKVWSDTKTGRKAVIVANDSPHAIQYTWEFEDKDIKQATLYTPFGEPRDIAQGATLNIPGNGLNIIIGN</sequence>
<accession>A0ABP8FJP5</accession>
<evidence type="ECO:0000313" key="4">
    <source>
        <dbReference type="Proteomes" id="UP001501207"/>
    </source>
</evidence>
<evidence type="ECO:0000259" key="2">
    <source>
        <dbReference type="Pfam" id="PF19773"/>
    </source>
</evidence>
<gene>
    <name evidence="3" type="ORF">GCM10023143_10530</name>
</gene>
<feature type="domain" description="DUF6259" evidence="2">
    <location>
        <begin position="281"/>
        <end position="426"/>
    </location>
</feature>
<dbReference type="RefSeq" id="WP_344976580.1">
    <property type="nucleotide sequence ID" value="NZ_BAABFN010000002.1"/>
</dbReference>
<name>A0ABP8FJP5_9BACT</name>
<keyword evidence="4" id="KW-1185">Reference proteome</keyword>
<organism evidence="3 4">
    <name type="scientific">Compostibacter hankyongensis</name>
    <dbReference type="NCBI Taxonomy" id="1007089"/>
    <lineage>
        <taxon>Bacteria</taxon>
        <taxon>Pseudomonadati</taxon>
        <taxon>Bacteroidota</taxon>
        <taxon>Chitinophagia</taxon>
        <taxon>Chitinophagales</taxon>
        <taxon>Chitinophagaceae</taxon>
        <taxon>Compostibacter</taxon>
    </lineage>
</organism>
<dbReference type="Proteomes" id="UP001501207">
    <property type="component" value="Unassembled WGS sequence"/>
</dbReference>
<keyword evidence="1" id="KW-0732">Signal</keyword>
<dbReference type="EMBL" id="BAABFN010000002">
    <property type="protein sequence ID" value="GAA4305331.1"/>
    <property type="molecule type" value="Genomic_DNA"/>
</dbReference>
<comment type="caution">
    <text evidence="3">The sequence shown here is derived from an EMBL/GenBank/DDBJ whole genome shotgun (WGS) entry which is preliminary data.</text>
</comment>
<evidence type="ECO:0000256" key="1">
    <source>
        <dbReference type="SAM" id="SignalP"/>
    </source>
</evidence>
<dbReference type="Pfam" id="PF19773">
    <property type="entry name" value="DUF6259"/>
    <property type="match status" value="1"/>
</dbReference>
<proteinExistence type="predicted"/>
<evidence type="ECO:0000313" key="3">
    <source>
        <dbReference type="EMBL" id="GAA4305331.1"/>
    </source>
</evidence>
<feature type="signal peptide" evidence="1">
    <location>
        <begin position="1"/>
        <end position="24"/>
    </location>
</feature>
<feature type="chain" id="PRO_5045905359" description="DUF6259 domain-containing protein" evidence="1">
    <location>
        <begin position="25"/>
        <end position="722"/>
    </location>
</feature>